<evidence type="ECO:0000256" key="1">
    <source>
        <dbReference type="SAM" id="SignalP"/>
    </source>
</evidence>
<gene>
    <name evidence="3" type="primary">LOC108012790</name>
</gene>
<keyword evidence="1" id="KW-0732">Signal</keyword>
<feature type="chain" id="PRO_5046568664" evidence="1">
    <location>
        <begin position="17"/>
        <end position="184"/>
    </location>
</feature>
<dbReference type="GeneID" id="108012790"/>
<proteinExistence type="predicted"/>
<protein>
    <submittedName>
        <fullName evidence="3">Uncharacterized protein</fullName>
    </submittedName>
</protein>
<reference evidence="3" key="1">
    <citation type="submission" date="2025-08" db="UniProtKB">
        <authorList>
            <consortium name="RefSeq"/>
        </authorList>
    </citation>
    <scope>IDENTIFICATION</scope>
</reference>
<evidence type="ECO:0000313" key="2">
    <source>
        <dbReference type="Proteomes" id="UP001652628"/>
    </source>
</evidence>
<keyword evidence="2" id="KW-1185">Reference proteome</keyword>
<name>A0AB40D9R0_DROSZ</name>
<dbReference type="RefSeq" id="XP_065720187.2">
    <property type="nucleotide sequence ID" value="XM_065864115.2"/>
</dbReference>
<sequence>MLLVLAVFHILSFTCGQYRSKKEVQVSFPHCESIIKDPNSNLAINFQCLVVNYNLSATLEDVISKMDQVQQQLHRISLEDQKYKPSPFKNIDDILEMPIDIFNTDCQTKRQILQAIRRKLEWYNVMNDRSTTLFAWPSESSIYKPQISEQYSKVELRSDYSKVLNEIRCLLAKAIGNTGNKLSF</sequence>
<feature type="signal peptide" evidence="1">
    <location>
        <begin position="1"/>
        <end position="16"/>
    </location>
</feature>
<dbReference type="Proteomes" id="UP001652628">
    <property type="component" value="Chromosome 3"/>
</dbReference>
<evidence type="ECO:0000313" key="3">
    <source>
        <dbReference type="RefSeq" id="XP_065720187.2"/>
    </source>
</evidence>
<dbReference type="AlphaFoldDB" id="A0AB40D9R0"/>
<organism evidence="2 3">
    <name type="scientific">Drosophila suzukii</name>
    <name type="common">Spotted-wing drosophila fruit fly</name>
    <dbReference type="NCBI Taxonomy" id="28584"/>
    <lineage>
        <taxon>Eukaryota</taxon>
        <taxon>Metazoa</taxon>
        <taxon>Ecdysozoa</taxon>
        <taxon>Arthropoda</taxon>
        <taxon>Hexapoda</taxon>
        <taxon>Insecta</taxon>
        <taxon>Pterygota</taxon>
        <taxon>Neoptera</taxon>
        <taxon>Endopterygota</taxon>
        <taxon>Diptera</taxon>
        <taxon>Brachycera</taxon>
        <taxon>Muscomorpha</taxon>
        <taxon>Ephydroidea</taxon>
        <taxon>Drosophilidae</taxon>
        <taxon>Drosophila</taxon>
        <taxon>Sophophora</taxon>
    </lineage>
</organism>
<accession>A0AB40D9R0</accession>